<feature type="region of interest" description="Disordered" evidence="1">
    <location>
        <begin position="1151"/>
        <end position="1218"/>
    </location>
</feature>
<feature type="compositionally biased region" description="Polar residues" evidence="1">
    <location>
        <begin position="421"/>
        <end position="440"/>
    </location>
</feature>
<feature type="compositionally biased region" description="Basic and acidic residues" evidence="1">
    <location>
        <begin position="387"/>
        <end position="398"/>
    </location>
</feature>
<sequence>MAFPRQCQTPEYDDYKIARFAQLGLMPTAMRSDPYFPAMNWNGTGGVMEIDGSRRDRLSNSAQKKFRRWSRRLNGQHANGTGWVMRHEPSRSANCTPYHGTPEGGGRDFVRRRARSQGPPSFPRSAQQLPYDCDVAVPSNPRRRWSSRLERRLFKPQRRLMCVDEPLATELPPEPQGPALVQRTRMARGSPMKDCPVGVSAPYDPGQQLYTCRSQLPSRSETALDLTTQPGGRTDGSREKTTSLDIETLFYRRAKCQSETEKCDERKSPVKTSATSDAPVIVKELRGRRVESPCKGKCSTVPVSFPLDANTFFGNKDKSRRPSTDLKPTILDKSRRLSVDLGAPNLDKSRRLSVDLGAPNLDKSRRLSVDLGAPNLDKSRRLSVDLDAPSLDKSRRQSVESVSTNKPIELNALRPQCGMPQETSTASTDIAINSNDQNKPNFGAARRRRSSQDSDISIVAVINARDNREKPMEETPKSCAPKSSKKSGGRCESSRTPASSERTSSAHRSNSTEAQKTEHPTKLPRRSSPSGDLKPKAIIKPGLRSAKKDPKKTPAAKAERRRSSPIQTGSGTPPRKLVQKTLDSFFCKESSGHVRRIYQDEEPKQPVVRVTPLEVEERFKLLADRPGSSAAARLALVTPIPSPAKKRPCEDASSPPRKVSRRSSADVDADTRKYDTVRDVSPSCPLKKVFSVSKPPSKTEAPDSKKDRHDSSHQRSRERSQSSLKRSSRETSHSKSSRERSPSSKKNSRGSPLKKSSNERSSSSRKSRSQERSLFSLTKSSRERSPSSMKYNYRERSPSKKSSHKRSHSSHKSRSQETSFSSLKKSSRERSPSSFKKSSRESSQSKRSSRDRSPVKKSSREGSPSKNSSRERSPSKKSSQNKSPSNKSSRGSSPPKTSSRDQSPSKKSFRESSSSKKSSRDQSPSKKSSRESSSSKKSSRDKSPSKKSSRDKSPSKKSSRESSPSKKSSRDESPSIKSSRDKSPSKKSSRDKSPSKKSSRERSPSKKSSRERSPSKKSSRERSPSKTSSRERSPSKRSSCVKRLSEKSSRENFSSTKKSSSERSSSSKSSQVKDLDKSLRGSVQKSPEKWLPAPQDSRDTNWTSTENIKKCSPRKLSKKYRKWKRSPSKKSILGPSDLSYLFKQAYMESKSVDFTAKERDQRDTSCKKDKRIETDPGSSIQDTTAGNLSENPMDVKKPQVQSPVRDRDPSETVRGDVAGALTSITLDNASEKHTAEFNDKQDVKLESKSPRIRDNTGRFVNKTPAADPVQLDLPPSEYFSAGSLVVRVRDPNTGRFVSEKVVLDRGTNHFSAPAKPCESKSAAESPSRSPARLCKRSPTRASDCGSPAKIPSSASKTRTEVADVPTLRSATPRKPTRTEVADVPTLRSATPRKPVSPTKVARSSPAKVTAARLSPAKKTASPTKAERASPAKRTSSPSKAGRPSPANNADDIAVVIQPEEELLQAQQDRAASAAEAEKAAQRNKQRHTRGRKVYEYCPALDEHLERHPAQNEIPADKWVKWLNPTQLRCLSLAMLDNADLCLRYSLEARRVERWEAAWVSLARRLNTICYNRLTNLNTGLRLTVMEWKKLWLDMRSLIRSRVEAMPREQRRHGLGSLECLLFSEDLYKALMKSKGECLGEDCPRIWCSGACVGVFCPTIEQTNRRGTEE</sequence>
<keyword evidence="2" id="KW-1185">Reference proteome</keyword>
<feature type="region of interest" description="Disordered" evidence="1">
    <location>
        <begin position="387"/>
        <end position="578"/>
    </location>
</feature>
<dbReference type="RefSeq" id="XP_052123317.1">
    <property type="nucleotide sequence ID" value="XM_052267357.1"/>
</dbReference>
<feature type="compositionally biased region" description="Polar residues" evidence="1">
    <location>
        <begin position="494"/>
        <end position="514"/>
    </location>
</feature>
<feature type="compositionally biased region" description="Basic and acidic residues" evidence="1">
    <location>
        <begin position="546"/>
        <end position="562"/>
    </location>
</feature>
<feature type="region of interest" description="Disordered" evidence="1">
    <location>
        <begin position="217"/>
        <end position="240"/>
    </location>
</feature>
<dbReference type="Proteomes" id="UP000504606">
    <property type="component" value="Unplaced"/>
</dbReference>
<gene>
    <name evidence="3 4 5 6" type="primary">LOC113207709</name>
</gene>
<dbReference type="OrthoDB" id="8197579at2759"/>
<feature type="compositionally biased region" description="Low complexity" evidence="1">
    <location>
        <begin position="687"/>
        <end position="698"/>
    </location>
</feature>
<evidence type="ECO:0000313" key="2">
    <source>
        <dbReference type="Proteomes" id="UP000504606"/>
    </source>
</evidence>
<feature type="compositionally biased region" description="Basic and acidic residues" evidence="1">
    <location>
        <begin position="1204"/>
        <end position="1214"/>
    </location>
</feature>
<dbReference type="RefSeq" id="XP_052123319.1">
    <property type="nucleotide sequence ID" value="XM_052267359.1"/>
</dbReference>
<feature type="compositionally biased region" description="Basic and acidic residues" evidence="1">
    <location>
        <begin position="1155"/>
        <end position="1174"/>
    </location>
</feature>
<organism evidence="2 3">
    <name type="scientific">Frankliniella occidentalis</name>
    <name type="common">Western flower thrips</name>
    <name type="synonym">Euthrips occidentalis</name>
    <dbReference type="NCBI Taxonomy" id="133901"/>
    <lineage>
        <taxon>Eukaryota</taxon>
        <taxon>Metazoa</taxon>
        <taxon>Ecdysozoa</taxon>
        <taxon>Arthropoda</taxon>
        <taxon>Hexapoda</taxon>
        <taxon>Insecta</taxon>
        <taxon>Pterygota</taxon>
        <taxon>Neoptera</taxon>
        <taxon>Paraneoptera</taxon>
        <taxon>Thysanoptera</taxon>
        <taxon>Terebrantia</taxon>
        <taxon>Thripoidea</taxon>
        <taxon>Thripidae</taxon>
        <taxon>Frankliniella</taxon>
    </lineage>
</organism>
<name>A0A9C6WP95_FRAOC</name>
<feature type="compositionally biased region" description="Basic and acidic residues" evidence="1">
    <location>
        <begin position="838"/>
        <end position="860"/>
    </location>
</feature>
<evidence type="ECO:0000313" key="4">
    <source>
        <dbReference type="RefSeq" id="XP_052123318.1"/>
    </source>
</evidence>
<feature type="region of interest" description="Disordered" evidence="1">
    <location>
        <begin position="93"/>
        <end position="127"/>
    </location>
</feature>
<feature type="compositionally biased region" description="Polar residues" evidence="1">
    <location>
        <begin position="217"/>
        <end position="231"/>
    </location>
</feature>
<accession>A0A9C6WP95</accession>
<feature type="compositionally biased region" description="Basic and acidic residues" evidence="1">
    <location>
        <begin position="663"/>
        <end position="678"/>
    </location>
</feature>
<feature type="compositionally biased region" description="Low complexity" evidence="1">
    <location>
        <begin position="1319"/>
        <end position="1332"/>
    </location>
</feature>
<feature type="compositionally biased region" description="Basic and acidic residues" evidence="1">
    <location>
        <begin position="1230"/>
        <end position="1256"/>
    </location>
</feature>
<feature type="compositionally biased region" description="Basic and acidic residues" evidence="1">
    <location>
        <begin position="315"/>
        <end position="331"/>
    </location>
</feature>
<feature type="compositionally biased region" description="Basic residues" evidence="1">
    <location>
        <begin position="799"/>
        <end position="813"/>
    </location>
</feature>
<proteinExistence type="predicted"/>
<evidence type="ECO:0000313" key="5">
    <source>
        <dbReference type="RefSeq" id="XP_052123319.1"/>
    </source>
</evidence>
<feature type="compositionally biased region" description="Basic and acidic residues" evidence="1">
    <location>
        <begin position="700"/>
        <end position="720"/>
    </location>
</feature>
<dbReference type="GeneID" id="113207709"/>
<evidence type="ECO:0000256" key="1">
    <source>
        <dbReference type="SAM" id="MobiDB-lite"/>
    </source>
</evidence>
<dbReference type="RefSeq" id="XP_052123320.1">
    <property type="nucleotide sequence ID" value="XM_052267360.1"/>
</dbReference>
<feature type="compositionally biased region" description="Basic and acidic residues" evidence="1">
    <location>
        <begin position="727"/>
        <end position="742"/>
    </location>
</feature>
<feature type="compositionally biased region" description="Polar residues" evidence="1">
    <location>
        <begin position="1176"/>
        <end position="1190"/>
    </location>
</feature>
<feature type="region of interest" description="Disordered" evidence="1">
    <location>
        <begin position="1303"/>
        <end position="1448"/>
    </location>
</feature>
<feature type="region of interest" description="Disordered" evidence="1">
    <location>
        <begin position="1464"/>
        <end position="1490"/>
    </location>
</feature>
<feature type="region of interest" description="Disordered" evidence="1">
    <location>
        <begin position="311"/>
        <end position="331"/>
    </location>
</feature>
<feature type="compositionally biased region" description="Low complexity" evidence="1">
    <location>
        <begin position="1051"/>
        <end position="1070"/>
    </location>
</feature>
<feature type="compositionally biased region" description="Basic residues" evidence="1">
    <location>
        <begin position="1481"/>
        <end position="1490"/>
    </location>
</feature>
<feature type="region of interest" description="Disordered" evidence="1">
    <location>
        <begin position="639"/>
        <end position="1135"/>
    </location>
</feature>
<feature type="region of interest" description="Disordered" evidence="1">
    <location>
        <begin position="1230"/>
        <end position="1276"/>
    </location>
</feature>
<evidence type="ECO:0000313" key="3">
    <source>
        <dbReference type="RefSeq" id="XP_052123317.1"/>
    </source>
</evidence>
<feature type="compositionally biased region" description="Low complexity" evidence="1">
    <location>
        <begin position="1464"/>
        <end position="1474"/>
    </location>
</feature>
<feature type="compositionally biased region" description="Basic and acidic residues" evidence="1">
    <location>
        <begin position="908"/>
        <end position="1034"/>
    </location>
</feature>
<dbReference type="RefSeq" id="XP_052123318.1">
    <property type="nucleotide sequence ID" value="XM_052267358.1"/>
</dbReference>
<reference evidence="3 4" key="1">
    <citation type="submission" date="2025-04" db="UniProtKB">
        <authorList>
            <consortium name="RefSeq"/>
        </authorList>
    </citation>
    <scope>IDENTIFICATION</scope>
    <source>
        <tissue evidence="3 4">Whole organism</tissue>
    </source>
</reference>
<feature type="compositionally biased region" description="Basic residues" evidence="1">
    <location>
        <begin position="1111"/>
        <end position="1128"/>
    </location>
</feature>
<dbReference type="KEGG" id="foc:113207709"/>
<evidence type="ECO:0000313" key="6">
    <source>
        <dbReference type="RefSeq" id="XP_052123320.1"/>
    </source>
</evidence>
<feature type="compositionally biased region" description="Basic and acidic residues" evidence="1">
    <location>
        <begin position="465"/>
        <end position="476"/>
    </location>
</feature>
<feature type="compositionally biased region" description="Low complexity" evidence="1">
    <location>
        <begin position="876"/>
        <end position="897"/>
    </location>
</feature>
<protein>
    <submittedName>
        <fullName evidence="3 4">Serine/arginine repetitive matrix protein 2-like isoform X1</fullName>
    </submittedName>
</protein>